<evidence type="ECO:0000313" key="2">
    <source>
        <dbReference type="WBParaSite" id="ES5_v2.g30892.t1"/>
    </source>
</evidence>
<name>A0AC34GMS5_9BILA</name>
<dbReference type="WBParaSite" id="ES5_v2.g30892.t1">
    <property type="protein sequence ID" value="ES5_v2.g30892.t1"/>
    <property type="gene ID" value="ES5_v2.g30892"/>
</dbReference>
<sequence>MSNIFDISMEEDSSCEEEETYVEAFKDKKVLSHVVVVKSDRNMVTDHDINESLKRKNDEILGIKTEQPLVLDMAHKKLDE</sequence>
<reference evidence="2" key="1">
    <citation type="submission" date="2022-11" db="UniProtKB">
        <authorList>
            <consortium name="WormBaseParasite"/>
        </authorList>
    </citation>
    <scope>IDENTIFICATION</scope>
</reference>
<proteinExistence type="predicted"/>
<accession>A0AC34GMS5</accession>
<evidence type="ECO:0000313" key="1">
    <source>
        <dbReference type="Proteomes" id="UP000887579"/>
    </source>
</evidence>
<dbReference type="Proteomes" id="UP000887579">
    <property type="component" value="Unplaced"/>
</dbReference>
<organism evidence="1 2">
    <name type="scientific">Panagrolaimus sp. ES5</name>
    <dbReference type="NCBI Taxonomy" id="591445"/>
    <lineage>
        <taxon>Eukaryota</taxon>
        <taxon>Metazoa</taxon>
        <taxon>Ecdysozoa</taxon>
        <taxon>Nematoda</taxon>
        <taxon>Chromadorea</taxon>
        <taxon>Rhabditida</taxon>
        <taxon>Tylenchina</taxon>
        <taxon>Panagrolaimomorpha</taxon>
        <taxon>Panagrolaimoidea</taxon>
        <taxon>Panagrolaimidae</taxon>
        <taxon>Panagrolaimus</taxon>
    </lineage>
</organism>
<protein>
    <submittedName>
        <fullName evidence="2">Uncharacterized protein</fullName>
    </submittedName>
</protein>